<evidence type="ECO:0000256" key="13">
    <source>
        <dbReference type="ARBA" id="ARBA00035852"/>
    </source>
</evidence>
<accession>A0ABN3HW49</accession>
<proteinExistence type="inferred from homology"/>
<evidence type="ECO:0000256" key="4">
    <source>
        <dbReference type="ARBA" id="ARBA00022475"/>
    </source>
</evidence>
<dbReference type="Gene3D" id="3.10.129.10">
    <property type="entry name" value="Hotdog Thioesterase"/>
    <property type="match status" value="1"/>
</dbReference>
<dbReference type="PANTHER" id="PTHR12418:SF19">
    <property type="entry name" value="ACYL-COENZYME A THIOESTERASE THEM4"/>
    <property type="match status" value="1"/>
</dbReference>
<sequence length="179" mass="18996">MKTSFVLPADIEPLSRDPKATSPGRRINLHHSMCFGCGADAPVGLRIDVIAGEGLTVSASMKVEDWMQGGPGVIHGGLLSTAFDEVMGTSPLLLRMPVVTGHLEIDYAKPIPLGSTVQFTGEILGGVRRKVYTRAVAHLGDPQEPVAAAHGLFIAIDLEKHFAGYRDRAVHPSGHQNGA</sequence>
<evidence type="ECO:0000313" key="26">
    <source>
        <dbReference type="Proteomes" id="UP001501170"/>
    </source>
</evidence>
<dbReference type="PANTHER" id="PTHR12418">
    <property type="entry name" value="ACYL-COENZYME A THIOESTERASE THEM4"/>
    <property type="match status" value="1"/>
</dbReference>
<dbReference type="Proteomes" id="UP001501170">
    <property type="component" value="Unassembled WGS sequence"/>
</dbReference>
<comment type="catalytic activity">
    <reaction evidence="20">
        <text>hexadecanoyl-CoA + H2O = hexadecanoate + CoA + H(+)</text>
        <dbReference type="Rhea" id="RHEA:16645"/>
        <dbReference type="ChEBI" id="CHEBI:7896"/>
        <dbReference type="ChEBI" id="CHEBI:15377"/>
        <dbReference type="ChEBI" id="CHEBI:15378"/>
        <dbReference type="ChEBI" id="CHEBI:57287"/>
        <dbReference type="ChEBI" id="CHEBI:57379"/>
        <dbReference type="EC" id="3.1.2.2"/>
    </reaction>
    <physiologicalReaction direction="left-to-right" evidence="20">
        <dbReference type="Rhea" id="RHEA:16646"/>
    </physiologicalReaction>
</comment>
<evidence type="ECO:0000256" key="19">
    <source>
        <dbReference type="ARBA" id="ARBA00047588"/>
    </source>
</evidence>
<keyword evidence="7" id="KW-0378">Hydrolase</keyword>
<keyword evidence="12" id="KW-0966">Cell projection</keyword>
<evidence type="ECO:0000256" key="23">
    <source>
        <dbReference type="ARBA" id="ARBA00048180"/>
    </source>
</evidence>
<dbReference type="CDD" id="cd03443">
    <property type="entry name" value="PaaI_thioesterase"/>
    <property type="match status" value="1"/>
</dbReference>
<keyword evidence="4" id="KW-1003">Cell membrane</keyword>
<organism evidence="25 26">
    <name type="scientific">Gordonia cholesterolivorans</name>
    <dbReference type="NCBI Taxonomy" id="559625"/>
    <lineage>
        <taxon>Bacteria</taxon>
        <taxon>Bacillati</taxon>
        <taxon>Actinomycetota</taxon>
        <taxon>Actinomycetes</taxon>
        <taxon>Mycobacteriales</taxon>
        <taxon>Gordoniaceae</taxon>
        <taxon>Gordonia</taxon>
    </lineage>
</organism>
<gene>
    <name evidence="25" type="ORF">GCM10009855_31610</name>
</gene>
<keyword evidence="8" id="KW-0276">Fatty acid metabolism</keyword>
<comment type="subcellular location">
    <subcellularLocation>
        <location evidence="3">Cell projection</location>
        <location evidence="3">Ruffle membrane</location>
    </subcellularLocation>
    <subcellularLocation>
        <location evidence="2">Cytoplasm</location>
    </subcellularLocation>
    <subcellularLocation>
        <location evidence="1">Membrane</location>
        <topology evidence="1">Peripheral membrane protein</topology>
    </subcellularLocation>
</comment>
<dbReference type="Pfam" id="PF03061">
    <property type="entry name" value="4HBT"/>
    <property type="match status" value="1"/>
</dbReference>
<dbReference type="SUPFAM" id="SSF54637">
    <property type="entry name" value="Thioesterase/thiol ester dehydrase-isomerase"/>
    <property type="match status" value="1"/>
</dbReference>
<keyword evidence="6" id="KW-0053">Apoptosis</keyword>
<evidence type="ECO:0000256" key="9">
    <source>
        <dbReference type="ARBA" id="ARBA00022946"/>
    </source>
</evidence>
<evidence type="ECO:0000256" key="2">
    <source>
        <dbReference type="ARBA" id="ARBA00004496"/>
    </source>
</evidence>
<keyword evidence="10" id="KW-0443">Lipid metabolism</keyword>
<evidence type="ECO:0000256" key="6">
    <source>
        <dbReference type="ARBA" id="ARBA00022703"/>
    </source>
</evidence>
<comment type="similarity">
    <text evidence="15">Belongs to the THEM4/THEM5 thioesterase family.</text>
</comment>
<evidence type="ECO:0000256" key="18">
    <source>
        <dbReference type="ARBA" id="ARBA00043210"/>
    </source>
</evidence>
<evidence type="ECO:0000256" key="15">
    <source>
        <dbReference type="ARBA" id="ARBA00038456"/>
    </source>
</evidence>
<evidence type="ECO:0000256" key="21">
    <source>
        <dbReference type="ARBA" id="ARBA00047969"/>
    </source>
</evidence>
<comment type="catalytic activity">
    <reaction evidence="19">
        <text>octanoyl-CoA + H2O = octanoate + CoA + H(+)</text>
        <dbReference type="Rhea" id="RHEA:30143"/>
        <dbReference type="ChEBI" id="CHEBI:15377"/>
        <dbReference type="ChEBI" id="CHEBI:15378"/>
        <dbReference type="ChEBI" id="CHEBI:25646"/>
        <dbReference type="ChEBI" id="CHEBI:57287"/>
        <dbReference type="ChEBI" id="CHEBI:57386"/>
    </reaction>
    <physiologicalReaction direction="left-to-right" evidence="19">
        <dbReference type="Rhea" id="RHEA:30144"/>
    </physiologicalReaction>
</comment>
<evidence type="ECO:0000256" key="17">
    <source>
        <dbReference type="ARBA" id="ARBA00040123"/>
    </source>
</evidence>
<dbReference type="RefSeq" id="WP_006894262.1">
    <property type="nucleotide sequence ID" value="NZ_BAAARB010000020.1"/>
</dbReference>
<dbReference type="InterPro" id="IPR006683">
    <property type="entry name" value="Thioestr_dom"/>
</dbReference>
<evidence type="ECO:0000256" key="7">
    <source>
        <dbReference type="ARBA" id="ARBA00022801"/>
    </source>
</evidence>
<evidence type="ECO:0000256" key="14">
    <source>
        <dbReference type="ARBA" id="ARBA00037002"/>
    </source>
</evidence>
<comment type="caution">
    <text evidence="25">The sequence shown here is derived from an EMBL/GenBank/DDBJ whole genome shotgun (WGS) entry which is preliminary data.</text>
</comment>
<keyword evidence="11" id="KW-0472">Membrane</keyword>
<evidence type="ECO:0000256" key="16">
    <source>
        <dbReference type="ARBA" id="ARBA00038848"/>
    </source>
</evidence>
<feature type="domain" description="Thioesterase" evidence="24">
    <location>
        <begin position="72"/>
        <end position="143"/>
    </location>
</feature>
<comment type="catalytic activity">
    <reaction evidence="22">
        <text>dodecanoyl-CoA + H2O = dodecanoate + CoA + H(+)</text>
        <dbReference type="Rhea" id="RHEA:30135"/>
        <dbReference type="ChEBI" id="CHEBI:15377"/>
        <dbReference type="ChEBI" id="CHEBI:15378"/>
        <dbReference type="ChEBI" id="CHEBI:18262"/>
        <dbReference type="ChEBI" id="CHEBI:57287"/>
        <dbReference type="ChEBI" id="CHEBI:57375"/>
    </reaction>
    <physiologicalReaction direction="left-to-right" evidence="22">
        <dbReference type="Rhea" id="RHEA:30136"/>
    </physiologicalReaction>
</comment>
<comment type="catalytic activity">
    <reaction evidence="21">
        <text>decanoyl-CoA + H2O = decanoate + CoA + H(+)</text>
        <dbReference type="Rhea" id="RHEA:40059"/>
        <dbReference type="ChEBI" id="CHEBI:15377"/>
        <dbReference type="ChEBI" id="CHEBI:15378"/>
        <dbReference type="ChEBI" id="CHEBI:27689"/>
        <dbReference type="ChEBI" id="CHEBI:57287"/>
        <dbReference type="ChEBI" id="CHEBI:61430"/>
    </reaction>
    <physiologicalReaction direction="left-to-right" evidence="21">
        <dbReference type="Rhea" id="RHEA:40060"/>
    </physiologicalReaction>
</comment>
<evidence type="ECO:0000256" key="10">
    <source>
        <dbReference type="ARBA" id="ARBA00023098"/>
    </source>
</evidence>
<keyword evidence="5" id="KW-0963">Cytoplasm</keyword>
<evidence type="ECO:0000259" key="24">
    <source>
        <dbReference type="Pfam" id="PF03061"/>
    </source>
</evidence>
<dbReference type="InterPro" id="IPR029069">
    <property type="entry name" value="HotDog_dom_sf"/>
</dbReference>
<dbReference type="InterPro" id="IPR052365">
    <property type="entry name" value="THEM4/THEM5_acyl-CoA_thioest"/>
</dbReference>
<evidence type="ECO:0000256" key="20">
    <source>
        <dbReference type="ARBA" id="ARBA00047734"/>
    </source>
</evidence>
<protein>
    <recommendedName>
        <fullName evidence="17">Acyl-coenzyme A thioesterase THEM4</fullName>
        <ecNumber evidence="16">3.1.2.2</ecNumber>
    </recommendedName>
    <alternativeName>
        <fullName evidence="18">Thioesterase superfamily member 4</fullName>
    </alternativeName>
</protein>
<evidence type="ECO:0000256" key="11">
    <source>
        <dbReference type="ARBA" id="ARBA00023136"/>
    </source>
</evidence>
<evidence type="ECO:0000256" key="12">
    <source>
        <dbReference type="ARBA" id="ARBA00023273"/>
    </source>
</evidence>
<dbReference type="EMBL" id="BAAARB010000020">
    <property type="protein sequence ID" value="GAA2389106.1"/>
    <property type="molecule type" value="Genomic_DNA"/>
</dbReference>
<dbReference type="EC" id="3.1.2.2" evidence="16"/>
<keyword evidence="9" id="KW-0809">Transit peptide</keyword>
<keyword evidence="26" id="KW-1185">Reference proteome</keyword>
<name>A0ABN3HW49_9ACTN</name>
<evidence type="ECO:0000256" key="22">
    <source>
        <dbReference type="ARBA" id="ARBA00048074"/>
    </source>
</evidence>
<comment type="catalytic activity">
    <reaction evidence="23">
        <text>tetradecanoyl-CoA + H2O = tetradecanoate + CoA + H(+)</text>
        <dbReference type="Rhea" id="RHEA:40119"/>
        <dbReference type="ChEBI" id="CHEBI:15377"/>
        <dbReference type="ChEBI" id="CHEBI:15378"/>
        <dbReference type="ChEBI" id="CHEBI:30807"/>
        <dbReference type="ChEBI" id="CHEBI:57287"/>
        <dbReference type="ChEBI" id="CHEBI:57385"/>
    </reaction>
    <physiologicalReaction direction="left-to-right" evidence="23">
        <dbReference type="Rhea" id="RHEA:40120"/>
    </physiologicalReaction>
</comment>
<evidence type="ECO:0000256" key="3">
    <source>
        <dbReference type="ARBA" id="ARBA00004632"/>
    </source>
</evidence>
<evidence type="ECO:0000256" key="5">
    <source>
        <dbReference type="ARBA" id="ARBA00022490"/>
    </source>
</evidence>
<evidence type="ECO:0000256" key="8">
    <source>
        <dbReference type="ARBA" id="ARBA00022832"/>
    </source>
</evidence>
<evidence type="ECO:0000256" key="1">
    <source>
        <dbReference type="ARBA" id="ARBA00004170"/>
    </source>
</evidence>
<comment type="catalytic activity">
    <reaction evidence="13">
        <text>(5Z,8Z,11Z,14Z)-eicosatetraenoyl-CoA + H2O = (5Z,8Z,11Z,14Z)-eicosatetraenoate + CoA + H(+)</text>
        <dbReference type="Rhea" id="RHEA:40151"/>
        <dbReference type="ChEBI" id="CHEBI:15377"/>
        <dbReference type="ChEBI" id="CHEBI:15378"/>
        <dbReference type="ChEBI" id="CHEBI:32395"/>
        <dbReference type="ChEBI" id="CHEBI:57287"/>
        <dbReference type="ChEBI" id="CHEBI:57368"/>
    </reaction>
    <physiologicalReaction direction="left-to-right" evidence="13">
        <dbReference type="Rhea" id="RHEA:40152"/>
    </physiologicalReaction>
</comment>
<evidence type="ECO:0000313" key="25">
    <source>
        <dbReference type="EMBL" id="GAA2389106.1"/>
    </source>
</evidence>
<reference evidence="25 26" key="1">
    <citation type="journal article" date="2019" name="Int. J. Syst. Evol. Microbiol.">
        <title>The Global Catalogue of Microorganisms (GCM) 10K type strain sequencing project: providing services to taxonomists for standard genome sequencing and annotation.</title>
        <authorList>
            <consortium name="The Broad Institute Genomics Platform"/>
            <consortium name="The Broad Institute Genome Sequencing Center for Infectious Disease"/>
            <person name="Wu L."/>
            <person name="Ma J."/>
        </authorList>
    </citation>
    <scope>NUCLEOTIDE SEQUENCE [LARGE SCALE GENOMIC DNA]</scope>
    <source>
        <strain evidence="25 26">JCM 16227</strain>
    </source>
</reference>
<comment type="catalytic activity">
    <reaction evidence="14">
        <text>(9Z)-octadecenoyl-CoA + H2O = (9Z)-octadecenoate + CoA + H(+)</text>
        <dbReference type="Rhea" id="RHEA:40139"/>
        <dbReference type="ChEBI" id="CHEBI:15377"/>
        <dbReference type="ChEBI" id="CHEBI:15378"/>
        <dbReference type="ChEBI" id="CHEBI:30823"/>
        <dbReference type="ChEBI" id="CHEBI:57287"/>
        <dbReference type="ChEBI" id="CHEBI:57387"/>
    </reaction>
    <physiologicalReaction direction="left-to-right" evidence="14">
        <dbReference type="Rhea" id="RHEA:40140"/>
    </physiologicalReaction>
</comment>